<evidence type="ECO:0000313" key="1">
    <source>
        <dbReference type="EMBL" id="RAH73842.1"/>
    </source>
</evidence>
<dbReference type="EMBL" id="KZ824937">
    <property type="protein sequence ID" value="RAH73842.1"/>
    <property type="molecule type" value="Genomic_DNA"/>
</dbReference>
<keyword evidence="2" id="KW-1185">Reference proteome</keyword>
<organism evidence="1 2">
    <name type="scientific">Aspergillus aculeatinus CBS 121060</name>
    <dbReference type="NCBI Taxonomy" id="1448322"/>
    <lineage>
        <taxon>Eukaryota</taxon>
        <taxon>Fungi</taxon>
        <taxon>Dikarya</taxon>
        <taxon>Ascomycota</taxon>
        <taxon>Pezizomycotina</taxon>
        <taxon>Eurotiomycetes</taxon>
        <taxon>Eurotiomycetidae</taxon>
        <taxon>Eurotiales</taxon>
        <taxon>Aspergillaceae</taxon>
        <taxon>Aspergillus</taxon>
        <taxon>Aspergillus subgen. Circumdati</taxon>
    </lineage>
</organism>
<gene>
    <name evidence="1" type="ORF">BO66DRAFT_366006</name>
</gene>
<name>A0ACD1HKB7_9EURO</name>
<protein>
    <submittedName>
        <fullName evidence="1">Uncharacterized protein</fullName>
    </submittedName>
</protein>
<evidence type="ECO:0000313" key="2">
    <source>
        <dbReference type="Proteomes" id="UP000249661"/>
    </source>
</evidence>
<sequence length="563" mass="64330">MTSLTSICANWSPEKAECKKEGRATCKECFLITYCSRTCQVAHWSEHRKDCKSFLKKDTWHPAWILERRFPVLTKGGFEMFERRKYLWGTDAAIDVLKLASNEGESYAKDLRLLFAASGDLRNVVRTVADLPTAYSGPLDITINDQDEDVVIRNVILLLVALVVDDPNEAIDCIIHLWYSALVRQSDIRVLSDRIWPLLQDVCHTTIDHEPLEPVSKTWNFRACSLSVTLGRAVWFRLLSYCNIPSGLTAESAQKIRTGQAFGASEKDLHDEHMIFLSPRQRLAYHKFRQDGLLLPFGYPRRDFVQPNPTLFQYRGVWPLMARANPLSGWSLRDVLKTHSGPATADVYGKLFCYLHKTLAHFVERLSSTKIAFQFHQTTASHLVEGLDRGTFDRIELSNLADNNHMGAYHALSTMVPLLRPPQQNPHATLITLFTTAISSGTTLDEGLTSMFADPQTQELLRRYSPETEQWSVFDAASLRKASALQLFAPVDRLFDRYLKTFAVLDVARRVGAVIKEPHSIVAKWPYRMQLRPDQEGALQELKLCLREIRSSRERYVEWKRSL</sequence>
<proteinExistence type="predicted"/>
<accession>A0ACD1HKB7</accession>
<reference evidence="1" key="1">
    <citation type="submission" date="2018-02" db="EMBL/GenBank/DDBJ databases">
        <title>The genomes of Aspergillus section Nigri reveals drivers in fungal speciation.</title>
        <authorList>
            <consortium name="DOE Joint Genome Institute"/>
            <person name="Vesth T.C."/>
            <person name="Nybo J."/>
            <person name="Theobald S."/>
            <person name="Brandl J."/>
            <person name="Frisvad J.C."/>
            <person name="Nielsen K.F."/>
            <person name="Lyhne E.K."/>
            <person name="Kogle M.E."/>
            <person name="Kuo A."/>
            <person name="Riley R."/>
            <person name="Clum A."/>
            <person name="Nolan M."/>
            <person name="Lipzen A."/>
            <person name="Salamov A."/>
            <person name="Henrissat B."/>
            <person name="Wiebenga A."/>
            <person name="De vries R.P."/>
            <person name="Grigoriev I.V."/>
            <person name="Mortensen U.H."/>
            <person name="Andersen M.R."/>
            <person name="Baker S.E."/>
        </authorList>
    </citation>
    <scope>NUCLEOTIDE SEQUENCE</scope>
    <source>
        <strain evidence="1">CBS 121060</strain>
    </source>
</reference>
<dbReference type="Proteomes" id="UP000249661">
    <property type="component" value="Unassembled WGS sequence"/>
</dbReference>